<dbReference type="RefSeq" id="WP_090698039.1">
    <property type="nucleotide sequence ID" value="NZ_FNHH01000001.1"/>
</dbReference>
<dbReference type="InterPro" id="IPR014748">
    <property type="entry name" value="Enoyl-CoA_hydra_C"/>
</dbReference>
<dbReference type="OrthoDB" id="9775794at2"/>
<name>A0A1G9M550_9SPHI</name>
<dbReference type="PROSITE" id="PS00166">
    <property type="entry name" value="ENOYL_COA_HYDRATASE"/>
    <property type="match status" value="1"/>
</dbReference>
<dbReference type="PANTHER" id="PTHR42964">
    <property type="entry name" value="ENOYL-COA HYDRATASE"/>
    <property type="match status" value="1"/>
</dbReference>
<accession>A0A1G9M550</accession>
<dbReference type="Pfam" id="PF00378">
    <property type="entry name" value="ECH_1"/>
    <property type="match status" value="1"/>
</dbReference>
<dbReference type="EMBL" id="FNHH01000001">
    <property type="protein sequence ID" value="SDL69263.1"/>
    <property type="molecule type" value="Genomic_DNA"/>
</dbReference>
<dbReference type="InterPro" id="IPR051683">
    <property type="entry name" value="Enoyl-CoA_Hydratase/Isomerase"/>
</dbReference>
<gene>
    <name evidence="3" type="ORF">SAMN05421813_101230</name>
</gene>
<evidence type="ECO:0000313" key="3">
    <source>
        <dbReference type="EMBL" id="SDL69263.1"/>
    </source>
</evidence>
<dbReference type="InterPro" id="IPR001753">
    <property type="entry name" value="Enoyl-CoA_hydra/iso"/>
</dbReference>
<organism evidence="3 4">
    <name type="scientific">Daejeonella rubra</name>
    <dbReference type="NCBI Taxonomy" id="990371"/>
    <lineage>
        <taxon>Bacteria</taxon>
        <taxon>Pseudomonadati</taxon>
        <taxon>Bacteroidota</taxon>
        <taxon>Sphingobacteriia</taxon>
        <taxon>Sphingobacteriales</taxon>
        <taxon>Sphingobacteriaceae</taxon>
        <taxon>Daejeonella</taxon>
    </lineage>
</organism>
<reference evidence="4" key="1">
    <citation type="submission" date="2016-10" db="EMBL/GenBank/DDBJ databases">
        <authorList>
            <person name="Varghese N."/>
            <person name="Submissions S."/>
        </authorList>
    </citation>
    <scope>NUCLEOTIDE SEQUENCE [LARGE SCALE GENOMIC DNA]</scope>
    <source>
        <strain evidence="4">DSM 24536</strain>
    </source>
</reference>
<dbReference type="SUPFAM" id="SSF52096">
    <property type="entry name" value="ClpP/crotonase"/>
    <property type="match status" value="1"/>
</dbReference>
<evidence type="ECO:0000313" key="4">
    <source>
        <dbReference type="Proteomes" id="UP000199226"/>
    </source>
</evidence>
<dbReference type="Proteomes" id="UP000199226">
    <property type="component" value="Unassembled WGS sequence"/>
</dbReference>
<dbReference type="InterPro" id="IPR018376">
    <property type="entry name" value="Enoyl-CoA_hyd/isom_CS"/>
</dbReference>
<dbReference type="PANTHER" id="PTHR42964:SF1">
    <property type="entry name" value="POLYKETIDE BIOSYNTHESIS ENOYL-COA HYDRATASE PKSH-RELATED"/>
    <property type="match status" value="1"/>
</dbReference>
<dbReference type="Gene3D" id="1.10.12.10">
    <property type="entry name" value="Lyase 2-enoyl-coa Hydratase, Chain A, domain 2"/>
    <property type="match status" value="1"/>
</dbReference>
<dbReference type="GO" id="GO:0003824">
    <property type="term" value="F:catalytic activity"/>
    <property type="evidence" value="ECO:0007669"/>
    <property type="project" value="InterPro"/>
</dbReference>
<evidence type="ECO:0000256" key="2">
    <source>
        <dbReference type="RuleBase" id="RU003707"/>
    </source>
</evidence>
<sequence>MDLIAYNKSERVANITINRPGKRNALNPELVTSLTKAFDAASEDEDVKVIILKSNGDVFSAGADLEYLQQLQNNTNEENFHDTIALKELFLSIYRSPKLVIAQVEGHAIAGGCGLVSVCDIVFSVPEAKFGYTEVKIGFIPALVTCFLVRKLGEGRAKEMLLSGELIDANTASDYGLINFIVNKEGISISVSAYAQKIVQGTSANSIALSKELLTSVQDLSLDEGLNLAVSLNVKTRSSTDCKRGIAAFLNKEKLEW</sequence>
<dbReference type="Gene3D" id="3.90.226.10">
    <property type="entry name" value="2-enoyl-CoA Hydratase, Chain A, domain 1"/>
    <property type="match status" value="1"/>
</dbReference>
<comment type="similarity">
    <text evidence="1 2">Belongs to the enoyl-CoA hydratase/isomerase family.</text>
</comment>
<dbReference type="STRING" id="990371.SAMN05421813_101230"/>
<evidence type="ECO:0000256" key="1">
    <source>
        <dbReference type="ARBA" id="ARBA00005254"/>
    </source>
</evidence>
<dbReference type="CDD" id="cd06558">
    <property type="entry name" value="crotonase-like"/>
    <property type="match status" value="1"/>
</dbReference>
<proteinExistence type="inferred from homology"/>
<protein>
    <submittedName>
        <fullName evidence="3">Methylglutaconyl-CoA hydratase</fullName>
    </submittedName>
</protein>
<keyword evidence="4" id="KW-1185">Reference proteome</keyword>
<dbReference type="AlphaFoldDB" id="A0A1G9M550"/>
<dbReference type="InterPro" id="IPR029045">
    <property type="entry name" value="ClpP/crotonase-like_dom_sf"/>
</dbReference>